<reference evidence="2" key="1">
    <citation type="submission" date="2022-11" db="EMBL/GenBank/DDBJ databases">
        <authorList>
            <person name="Petersen C."/>
        </authorList>
    </citation>
    <scope>NUCLEOTIDE SEQUENCE</scope>
    <source>
        <strain evidence="2">IBT 21917</strain>
    </source>
</reference>
<reference evidence="2" key="2">
    <citation type="journal article" date="2023" name="IMA Fungus">
        <title>Comparative genomic study of the Penicillium genus elucidates a diverse pangenome and 15 lateral gene transfer events.</title>
        <authorList>
            <person name="Petersen C."/>
            <person name="Sorensen T."/>
            <person name="Nielsen M.R."/>
            <person name="Sondergaard T.E."/>
            <person name="Sorensen J.L."/>
            <person name="Fitzpatrick D.A."/>
            <person name="Frisvad J.C."/>
            <person name="Nielsen K.L."/>
        </authorList>
    </citation>
    <scope>NUCLEOTIDE SEQUENCE</scope>
    <source>
        <strain evidence="2">IBT 21917</strain>
    </source>
</reference>
<dbReference type="Proteomes" id="UP001146351">
    <property type="component" value="Unassembled WGS sequence"/>
</dbReference>
<proteinExistence type="predicted"/>
<evidence type="ECO:0000256" key="1">
    <source>
        <dbReference type="SAM" id="MobiDB-lite"/>
    </source>
</evidence>
<keyword evidence="3" id="KW-1185">Reference proteome</keyword>
<comment type="caution">
    <text evidence="2">The sequence shown here is derived from an EMBL/GenBank/DDBJ whole genome shotgun (WGS) entry which is preliminary data.</text>
</comment>
<feature type="region of interest" description="Disordered" evidence="1">
    <location>
        <begin position="46"/>
        <end position="65"/>
    </location>
</feature>
<sequence>MDHFIATRHSGGLSAANHAASTCGVSPARREEPQWTLLISGEILSKHENPINQGQPGTELGPNRLTDRLGSLQAAIAPGYDWEGHPRFRMRGSSWISDSPSLSDDSNSTPFGAAFSAPSLAVTIRANSTSLLSKSNLGRIGSSWLVGSPVAIGVCHSCEELNTGRSARFGPEIRPDREPAQAWMIQKAPFPRCSAPPKSGPRSVAGTNGGEPGSSMQLTSLTCRGTGCMRTDPPPIFFPFPPSVSPAWTPPHCPAPPASPLTEACVPAEVMGTSRQVPATNAPVAWAFSVHSWNDLEHGGGILDILYPRQSSVAKSIARVLLLGNLDWNPRINIKLRIF</sequence>
<gene>
    <name evidence="2" type="ORF">N7492_001714</name>
</gene>
<dbReference type="EMBL" id="JAPQKO010000001">
    <property type="protein sequence ID" value="KAJ5184098.1"/>
    <property type="molecule type" value="Genomic_DNA"/>
</dbReference>
<dbReference type="AlphaFoldDB" id="A0A9W9ITS1"/>
<protein>
    <submittedName>
        <fullName evidence="2">Uncharacterized protein</fullName>
    </submittedName>
</protein>
<name>A0A9W9ITS1_9EURO</name>
<accession>A0A9W9ITS1</accession>
<feature type="region of interest" description="Disordered" evidence="1">
    <location>
        <begin position="190"/>
        <end position="217"/>
    </location>
</feature>
<organism evidence="2 3">
    <name type="scientific">Penicillium capsulatum</name>
    <dbReference type="NCBI Taxonomy" id="69766"/>
    <lineage>
        <taxon>Eukaryota</taxon>
        <taxon>Fungi</taxon>
        <taxon>Dikarya</taxon>
        <taxon>Ascomycota</taxon>
        <taxon>Pezizomycotina</taxon>
        <taxon>Eurotiomycetes</taxon>
        <taxon>Eurotiomycetidae</taxon>
        <taxon>Eurotiales</taxon>
        <taxon>Aspergillaceae</taxon>
        <taxon>Penicillium</taxon>
    </lineage>
</organism>
<evidence type="ECO:0000313" key="3">
    <source>
        <dbReference type="Proteomes" id="UP001146351"/>
    </source>
</evidence>
<evidence type="ECO:0000313" key="2">
    <source>
        <dbReference type="EMBL" id="KAJ5184098.1"/>
    </source>
</evidence>